<reference evidence="2 3" key="1">
    <citation type="journal article" date="2020" name="Biotechnol. Biofuels">
        <title>New insights from the biogas microbiome by comprehensive genome-resolved metagenomics of nearly 1600 species originating from multiple anaerobic digesters.</title>
        <authorList>
            <person name="Campanaro S."/>
            <person name="Treu L."/>
            <person name="Rodriguez-R L.M."/>
            <person name="Kovalovszki A."/>
            <person name="Ziels R.M."/>
            <person name="Maus I."/>
            <person name="Zhu X."/>
            <person name="Kougias P.G."/>
            <person name="Basile A."/>
            <person name="Luo G."/>
            <person name="Schluter A."/>
            <person name="Konstantinidis K.T."/>
            <person name="Angelidaki I."/>
        </authorList>
    </citation>
    <scope>NUCLEOTIDE SEQUENCE [LARGE SCALE GENOMIC DNA]</scope>
    <source>
        <strain evidence="2">AS27yjCOA_202</strain>
    </source>
</reference>
<feature type="transmembrane region" description="Helical" evidence="1">
    <location>
        <begin position="6"/>
        <end position="26"/>
    </location>
</feature>
<keyword evidence="1" id="KW-1133">Transmembrane helix</keyword>
<evidence type="ECO:0000313" key="3">
    <source>
        <dbReference type="Proteomes" id="UP000590542"/>
    </source>
</evidence>
<dbReference type="AlphaFoldDB" id="A0A7X9E727"/>
<sequence>MEILIFFTALFVLSYVLFLLFSLFILPRVKHTGIVRSAEKAHKGIQCHEVTILKVEDERGIIWPVGIDGHFDFEVGTKVEFQVLPDVVARSRVNEVRTNKDGSKSPIVRDDLYYKIRRYNIIG</sequence>
<dbReference type="EMBL" id="JAAZNV010000007">
    <property type="protein sequence ID" value="NMB91697.1"/>
    <property type="molecule type" value="Genomic_DNA"/>
</dbReference>
<evidence type="ECO:0000313" key="2">
    <source>
        <dbReference type="EMBL" id="NMB91697.1"/>
    </source>
</evidence>
<keyword evidence="1" id="KW-0812">Transmembrane</keyword>
<gene>
    <name evidence="2" type="ORF">GYA37_02510</name>
</gene>
<accession>A0A7X9E727</accession>
<organism evidence="2 3">
    <name type="scientific">candidate division WWE3 bacterium</name>
    <dbReference type="NCBI Taxonomy" id="2053526"/>
    <lineage>
        <taxon>Bacteria</taxon>
        <taxon>Katanobacteria</taxon>
    </lineage>
</organism>
<protein>
    <submittedName>
        <fullName evidence="2">Uncharacterized protein</fullName>
    </submittedName>
</protein>
<evidence type="ECO:0000256" key="1">
    <source>
        <dbReference type="SAM" id="Phobius"/>
    </source>
</evidence>
<comment type="caution">
    <text evidence="2">The sequence shown here is derived from an EMBL/GenBank/DDBJ whole genome shotgun (WGS) entry which is preliminary data.</text>
</comment>
<name>A0A7X9E727_UNCKA</name>
<dbReference type="Proteomes" id="UP000590542">
    <property type="component" value="Unassembled WGS sequence"/>
</dbReference>
<proteinExistence type="predicted"/>
<keyword evidence="1" id="KW-0472">Membrane</keyword>